<dbReference type="Pfam" id="PF05926">
    <property type="entry name" value="Phage_GPL"/>
    <property type="match status" value="1"/>
</dbReference>
<dbReference type="InterPro" id="IPR009225">
    <property type="entry name" value="Phage_head_completion_GpL"/>
</dbReference>
<name>D2BSL7_DICZ5</name>
<dbReference type="KEGG" id="ddc:Dd586_0746"/>
<keyword evidence="2" id="KW-1185">Reference proteome</keyword>
<dbReference type="eggNOG" id="ENOG5032TEJ">
    <property type="taxonomic scope" value="Bacteria"/>
</dbReference>
<evidence type="ECO:0000313" key="2">
    <source>
        <dbReference type="Proteomes" id="UP000001446"/>
    </source>
</evidence>
<proteinExistence type="predicted"/>
<dbReference type="HOGENOM" id="CLU_109291_0_0_6"/>
<accession>D2BSL7</accession>
<evidence type="ECO:0000313" key="1">
    <source>
        <dbReference type="EMBL" id="ACZ75636.1"/>
    </source>
</evidence>
<dbReference type="STRING" id="590409.Dd586_0746"/>
<dbReference type="EMBL" id="CP001836">
    <property type="protein sequence ID" value="ACZ75636.1"/>
    <property type="molecule type" value="Genomic_DNA"/>
</dbReference>
<protein>
    <submittedName>
        <fullName evidence="1">Head completion protein</fullName>
    </submittedName>
</protein>
<gene>
    <name evidence="1" type="ordered locus">Dd586_0746</name>
</gene>
<reference evidence="1" key="1">
    <citation type="submission" date="2009-12" db="EMBL/GenBank/DDBJ databases">
        <title>Complete sequence of Dickeya dadantii Ech586.</title>
        <authorList>
            <consortium name="US DOE Joint Genome Institute"/>
            <person name="Lucas S."/>
            <person name="Copeland A."/>
            <person name="Lapidus A."/>
            <person name="Glavina del Rio T."/>
            <person name="Tice H."/>
            <person name="Bruce D."/>
            <person name="Goodwin L."/>
            <person name="Pitluck S."/>
            <person name="Munk A.C."/>
            <person name="Brettin T."/>
            <person name="Detter J.C."/>
            <person name="Han C."/>
            <person name="Tapia R."/>
            <person name="Larimer F."/>
            <person name="Land M."/>
            <person name="Hauser L."/>
            <person name="Kyrpides N."/>
            <person name="Mikhailova N."/>
            <person name="Balakrishnan V."/>
            <person name="Glasner J."/>
            <person name="Perna N.T."/>
        </authorList>
    </citation>
    <scope>NUCLEOTIDE SEQUENCE [LARGE SCALE GENOMIC DNA]</scope>
    <source>
        <strain evidence="1">Ech586</strain>
    </source>
</reference>
<dbReference type="Proteomes" id="UP000001446">
    <property type="component" value="Chromosome"/>
</dbReference>
<sequence>MHRVCDVPWKPVSPPFYGGCMFSGTPVDYQDEQLANNGFWPDLNVRDFQSQRTIPADLAADTVAQALLAAVGEVNADLAEVEARSRAKGFARAQDVPGVSLKGQNVLCAQYQKAVFARAKADLLGEFATIGRRESHPGQEGEDTRKGLLGEAAMVIRRMKGLKRATVRMV</sequence>
<dbReference type="AlphaFoldDB" id="D2BSL7"/>
<organism evidence="1 2">
    <name type="scientific">Dickeya zeae (strain Ech586)</name>
    <name type="common">Dickeya dadantii (strain Ech586)</name>
    <dbReference type="NCBI Taxonomy" id="590409"/>
    <lineage>
        <taxon>Bacteria</taxon>
        <taxon>Pseudomonadati</taxon>
        <taxon>Pseudomonadota</taxon>
        <taxon>Gammaproteobacteria</taxon>
        <taxon>Enterobacterales</taxon>
        <taxon>Pectobacteriaceae</taxon>
        <taxon>Dickeya</taxon>
        <taxon>Dickeya parazeae</taxon>
    </lineage>
</organism>